<evidence type="ECO:0000313" key="1">
    <source>
        <dbReference type="EMBL" id="WQJ53782.1"/>
    </source>
</evidence>
<reference evidence="1 2" key="1">
    <citation type="submission" date="2023-11" db="EMBL/GenBank/DDBJ databases">
        <authorList>
            <person name="Cook R."/>
            <person name="Crisci M."/>
            <person name="Pye H."/>
            <person name="Adriaenssens E."/>
            <person name="Santini J."/>
        </authorList>
    </citation>
    <scope>NUCLEOTIDE SEQUENCE [LARGE SCALE GENOMIC DNA]</scope>
    <source>
        <strain evidence="1">Lak_Megaphage_Sonny</strain>
    </source>
</reference>
<dbReference type="EMBL" id="OR769223">
    <property type="protein sequence ID" value="WQJ53782.1"/>
    <property type="molecule type" value="Genomic_DNA"/>
</dbReference>
<accession>A0ABZ0Z3J8</accession>
<organism evidence="1 2">
    <name type="scientific">phage Lak_Megaphage_Sonny</name>
    <dbReference type="NCBI Taxonomy" id="3109229"/>
    <lineage>
        <taxon>Viruses</taxon>
        <taxon>Duplodnaviria</taxon>
        <taxon>Heunggongvirae</taxon>
        <taxon>Uroviricota</taxon>
        <taxon>Caudoviricetes</taxon>
        <taxon>Caudoviricetes code 15 clade</taxon>
    </lineage>
</organism>
<dbReference type="Proteomes" id="UP001358193">
    <property type="component" value="Segment"/>
</dbReference>
<sequence>MAQNNIEITNWMNLDLYTKEFKEWIEKLFRKAHARMGHIEEDLAKLKRKAITDYRMETSQSTPTQIDVVLRETVSGEAHGSFTIKTDGTVEITKWEEAGSHPLPR</sequence>
<name>A0ABZ0Z3J8_9CAUD</name>
<protein>
    <submittedName>
        <fullName evidence="1">Uncharacterized protein</fullName>
    </submittedName>
</protein>
<evidence type="ECO:0000313" key="2">
    <source>
        <dbReference type="Proteomes" id="UP001358193"/>
    </source>
</evidence>
<proteinExistence type="predicted"/>
<keyword evidence="2" id="KW-1185">Reference proteome</keyword>